<evidence type="ECO:0000256" key="1">
    <source>
        <dbReference type="ARBA" id="ARBA00004651"/>
    </source>
</evidence>
<dbReference type="HAMAP" id="MF_00115">
    <property type="entry name" value="MscL"/>
    <property type="match status" value="1"/>
</dbReference>
<keyword evidence="3 10" id="KW-0813">Transport</keyword>
<accession>A0A1M6TG31</accession>
<dbReference type="EMBL" id="FRBC01000007">
    <property type="protein sequence ID" value="SHK55941.1"/>
    <property type="molecule type" value="Genomic_DNA"/>
</dbReference>
<dbReference type="GO" id="GO:0008381">
    <property type="term" value="F:mechanosensitive monoatomic ion channel activity"/>
    <property type="evidence" value="ECO:0007669"/>
    <property type="project" value="UniProtKB-UniRule"/>
</dbReference>
<dbReference type="InterPro" id="IPR001185">
    <property type="entry name" value="MS_channel"/>
</dbReference>
<dbReference type="PROSITE" id="PS01327">
    <property type="entry name" value="MSCL"/>
    <property type="match status" value="1"/>
</dbReference>
<evidence type="ECO:0000256" key="9">
    <source>
        <dbReference type="ARBA" id="ARBA00023303"/>
    </source>
</evidence>
<keyword evidence="9 10" id="KW-0407">Ion channel</keyword>
<evidence type="ECO:0000256" key="2">
    <source>
        <dbReference type="ARBA" id="ARBA00007254"/>
    </source>
</evidence>
<dbReference type="Gene3D" id="1.10.1200.120">
    <property type="entry name" value="Large-conductance mechanosensitive channel, MscL, domain 1"/>
    <property type="match status" value="1"/>
</dbReference>
<dbReference type="NCBIfam" id="NF001843">
    <property type="entry name" value="PRK00567.1-4"/>
    <property type="match status" value="1"/>
</dbReference>
<evidence type="ECO:0000256" key="4">
    <source>
        <dbReference type="ARBA" id="ARBA00022475"/>
    </source>
</evidence>
<dbReference type="PANTHER" id="PTHR30266:SF2">
    <property type="entry name" value="LARGE-CONDUCTANCE MECHANOSENSITIVE CHANNEL"/>
    <property type="match status" value="1"/>
</dbReference>
<keyword evidence="8 10" id="KW-0472">Membrane</keyword>
<dbReference type="Proteomes" id="UP000184263">
    <property type="component" value="Unassembled WGS sequence"/>
</dbReference>
<keyword evidence="4 10" id="KW-1003">Cell membrane</keyword>
<evidence type="ECO:0000256" key="8">
    <source>
        <dbReference type="ARBA" id="ARBA00023136"/>
    </source>
</evidence>
<dbReference type="SUPFAM" id="SSF81330">
    <property type="entry name" value="Gated mechanosensitive channel"/>
    <property type="match status" value="1"/>
</dbReference>
<evidence type="ECO:0000256" key="7">
    <source>
        <dbReference type="ARBA" id="ARBA00023065"/>
    </source>
</evidence>
<dbReference type="AlphaFoldDB" id="A0A1M6TG31"/>
<dbReference type="InterPro" id="IPR036019">
    <property type="entry name" value="MscL_channel"/>
</dbReference>
<evidence type="ECO:0000256" key="5">
    <source>
        <dbReference type="ARBA" id="ARBA00022692"/>
    </source>
</evidence>
<feature type="transmembrane region" description="Helical" evidence="10">
    <location>
        <begin position="77"/>
        <end position="101"/>
    </location>
</feature>
<dbReference type="PANTHER" id="PTHR30266">
    <property type="entry name" value="MECHANOSENSITIVE CHANNEL MSCL"/>
    <property type="match status" value="1"/>
</dbReference>
<evidence type="ECO:0000313" key="11">
    <source>
        <dbReference type="EMBL" id="SHK55941.1"/>
    </source>
</evidence>
<organism evidence="11 12">
    <name type="scientific">Selenomonas ruminantium</name>
    <dbReference type="NCBI Taxonomy" id="971"/>
    <lineage>
        <taxon>Bacteria</taxon>
        <taxon>Bacillati</taxon>
        <taxon>Bacillota</taxon>
        <taxon>Negativicutes</taxon>
        <taxon>Selenomonadales</taxon>
        <taxon>Selenomonadaceae</taxon>
        <taxon>Selenomonas</taxon>
    </lineage>
</organism>
<dbReference type="NCBIfam" id="NF010557">
    <property type="entry name" value="PRK13952.1"/>
    <property type="match status" value="1"/>
</dbReference>
<evidence type="ECO:0000256" key="6">
    <source>
        <dbReference type="ARBA" id="ARBA00022989"/>
    </source>
</evidence>
<reference evidence="11 12" key="1">
    <citation type="submission" date="2016-11" db="EMBL/GenBank/DDBJ databases">
        <authorList>
            <person name="Jaros S."/>
            <person name="Januszkiewicz K."/>
            <person name="Wedrychowicz H."/>
        </authorList>
    </citation>
    <scope>NUCLEOTIDE SEQUENCE [LARGE SCALE GENOMIC DNA]</scope>
    <source>
        <strain evidence="11 12">HD4</strain>
    </source>
</reference>
<evidence type="ECO:0000256" key="10">
    <source>
        <dbReference type="HAMAP-Rule" id="MF_00115"/>
    </source>
</evidence>
<sequence length="143" mass="15585">MVEEFKKFIMRGNVLDMAVGIIIGAAFGKIVTSFVNDILMPPIGLILGHVDFSNLFINLSGTPAATLAEAKAAGLPVIAYGSFLNVVIDFLIVAFAIFMLIKQVNRLMPQKEEEPAKDPRLCPYCKTEIPDEATKCPHCTSNL</sequence>
<dbReference type="Pfam" id="PF01741">
    <property type="entry name" value="MscL"/>
    <property type="match status" value="1"/>
</dbReference>
<comment type="function">
    <text evidence="10">Channel that opens in response to stretch forces in the membrane lipid bilayer. May participate in the regulation of osmotic pressure changes within the cell.</text>
</comment>
<comment type="subcellular location">
    <subcellularLocation>
        <location evidence="1 10">Cell membrane</location>
        <topology evidence="1 10">Multi-pass membrane protein</topology>
    </subcellularLocation>
</comment>
<proteinExistence type="inferred from homology"/>
<dbReference type="GO" id="GO:0005886">
    <property type="term" value="C:plasma membrane"/>
    <property type="evidence" value="ECO:0007669"/>
    <property type="project" value="UniProtKB-SubCell"/>
</dbReference>
<comment type="similarity">
    <text evidence="2 10">Belongs to the MscL family.</text>
</comment>
<name>A0A1M6TG31_SELRU</name>
<dbReference type="OrthoDB" id="9810350at2"/>
<keyword evidence="6 10" id="KW-1133">Transmembrane helix</keyword>
<comment type="subunit">
    <text evidence="10">Homopentamer.</text>
</comment>
<dbReference type="InterPro" id="IPR037673">
    <property type="entry name" value="MSC/AndL"/>
</dbReference>
<dbReference type="PRINTS" id="PR01264">
    <property type="entry name" value="MECHCHANNEL"/>
</dbReference>
<protein>
    <recommendedName>
        <fullName evidence="10">Large-conductance mechanosensitive channel</fullName>
    </recommendedName>
</protein>
<keyword evidence="7 10" id="KW-0406">Ion transport</keyword>
<keyword evidence="5 10" id="KW-0812">Transmembrane</keyword>
<evidence type="ECO:0000313" key="12">
    <source>
        <dbReference type="Proteomes" id="UP000184263"/>
    </source>
</evidence>
<dbReference type="RefSeq" id="WP_073088794.1">
    <property type="nucleotide sequence ID" value="NZ_FRBC01000007.1"/>
</dbReference>
<feature type="transmembrane region" description="Helical" evidence="10">
    <location>
        <begin position="12"/>
        <end position="35"/>
    </location>
</feature>
<evidence type="ECO:0000256" key="3">
    <source>
        <dbReference type="ARBA" id="ARBA00022448"/>
    </source>
</evidence>
<gene>
    <name evidence="10" type="primary">mscL</name>
    <name evidence="11" type="ORF">SAMN05216582_107114</name>
</gene>
<dbReference type="NCBIfam" id="TIGR00220">
    <property type="entry name" value="mscL"/>
    <property type="match status" value="1"/>
</dbReference>
<dbReference type="InterPro" id="IPR019823">
    <property type="entry name" value="Mechanosensitive_channel_CS"/>
</dbReference>